<evidence type="ECO:0000313" key="2">
    <source>
        <dbReference type="EMBL" id="EYR63619.1"/>
    </source>
</evidence>
<sequence>MATDLATTDRLLRAQWLRLREWLDQLDDDATAAPSVLPGWTVAELVAHVGRVMDAVAVTQPADEDAHPVGLGPYLALAAERAERIDAITRQLAQEIAADPLAALDRHAEDAFAQLHDLRALAPDPVVRTRVAEIRLSDLVLSRLLELVVHGDDLDRSLPEQPGDVVLDEALEVVSDALLAIVTGRGGWDLEVVEPRAWVRLACGRTPRDADTIGAALRPRYTSDSTPDLSGMLPLV</sequence>
<dbReference type="InterPro" id="IPR034660">
    <property type="entry name" value="DinB/YfiT-like"/>
</dbReference>
<dbReference type="EMBL" id="AXCW01000080">
    <property type="protein sequence ID" value="EYR63619.1"/>
    <property type="molecule type" value="Genomic_DNA"/>
</dbReference>
<dbReference type="SUPFAM" id="SSF109854">
    <property type="entry name" value="DinB/YfiT-like putative metalloenzymes"/>
    <property type="match status" value="1"/>
</dbReference>
<dbReference type="InterPro" id="IPR024344">
    <property type="entry name" value="MDMPI_metal-binding"/>
</dbReference>
<comment type="caution">
    <text evidence="2">The sequence shown here is derived from an EMBL/GenBank/DDBJ whole genome shotgun (WGS) entry which is preliminary data.</text>
</comment>
<dbReference type="OrthoDB" id="8481083at2"/>
<dbReference type="Pfam" id="PF11716">
    <property type="entry name" value="MDMPI_N"/>
    <property type="match status" value="1"/>
</dbReference>
<dbReference type="GO" id="GO:0046872">
    <property type="term" value="F:metal ion binding"/>
    <property type="evidence" value="ECO:0007669"/>
    <property type="project" value="InterPro"/>
</dbReference>
<dbReference type="Proteomes" id="UP000019753">
    <property type="component" value="Unassembled WGS sequence"/>
</dbReference>
<name>A0A021VQZ2_9CELL</name>
<reference evidence="2 3" key="1">
    <citation type="submission" date="2014-01" db="EMBL/GenBank/DDBJ databases">
        <title>Actinotalea ferrariae CF5-4.</title>
        <authorList>
            <person name="Chen F."/>
            <person name="Li Y."/>
            <person name="Wang G."/>
        </authorList>
    </citation>
    <scope>NUCLEOTIDE SEQUENCE [LARGE SCALE GENOMIC DNA]</scope>
    <source>
        <strain evidence="2 3">CF5-4</strain>
    </source>
</reference>
<evidence type="ECO:0000259" key="1">
    <source>
        <dbReference type="Pfam" id="PF11716"/>
    </source>
</evidence>
<feature type="domain" description="Mycothiol-dependent maleylpyruvate isomerase metal-binding" evidence="1">
    <location>
        <begin position="12"/>
        <end position="154"/>
    </location>
</feature>
<dbReference type="AlphaFoldDB" id="A0A021VQZ2"/>
<keyword evidence="3" id="KW-1185">Reference proteome</keyword>
<gene>
    <name evidence="2" type="ORF">N866_19330</name>
</gene>
<accession>A0A021VQZ2</accession>
<dbReference type="Gene3D" id="1.20.120.450">
    <property type="entry name" value="dinb family like domain"/>
    <property type="match status" value="1"/>
</dbReference>
<evidence type="ECO:0000313" key="3">
    <source>
        <dbReference type="Proteomes" id="UP000019753"/>
    </source>
</evidence>
<dbReference type="NCBIfam" id="TIGR03083">
    <property type="entry name" value="maleylpyruvate isomerase family mycothiol-dependent enzyme"/>
    <property type="match status" value="1"/>
</dbReference>
<organism evidence="2 3">
    <name type="scientific">Actinotalea ferrariae CF5-4</name>
    <dbReference type="NCBI Taxonomy" id="948458"/>
    <lineage>
        <taxon>Bacteria</taxon>
        <taxon>Bacillati</taxon>
        <taxon>Actinomycetota</taxon>
        <taxon>Actinomycetes</taxon>
        <taxon>Micrococcales</taxon>
        <taxon>Cellulomonadaceae</taxon>
        <taxon>Actinotalea</taxon>
    </lineage>
</organism>
<protein>
    <recommendedName>
        <fullName evidence="1">Mycothiol-dependent maleylpyruvate isomerase metal-binding domain-containing protein</fullName>
    </recommendedName>
</protein>
<dbReference type="InterPro" id="IPR017517">
    <property type="entry name" value="Maleyloyr_isom"/>
</dbReference>
<proteinExistence type="predicted"/>
<dbReference type="RefSeq" id="WP_034225522.1">
    <property type="nucleotide sequence ID" value="NZ_AXCW01000080.1"/>
</dbReference>